<dbReference type="InterPro" id="IPR045136">
    <property type="entry name" value="Iah1-like"/>
</dbReference>
<dbReference type="PANTHER" id="PTHR14209:SF19">
    <property type="entry name" value="ISOAMYL ACETATE-HYDROLYZING ESTERASE 1 HOMOLOG"/>
    <property type="match status" value="1"/>
</dbReference>
<dbReference type="InterPro" id="IPR013830">
    <property type="entry name" value="SGNH_hydro"/>
</dbReference>
<dbReference type="CDD" id="cd01838">
    <property type="entry name" value="Isoamyl_acetate_hydrolase_like"/>
    <property type="match status" value="1"/>
</dbReference>
<gene>
    <name evidence="2" type="ORF">CYBJADRAFT_127536</name>
</gene>
<accession>A0A1E4S1W2</accession>
<proteinExistence type="predicted"/>
<dbReference type="OrthoDB" id="671439at2759"/>
<dbReference type="InterPro" id="IPR036514">
    <property type="entry name" value="SGNH_hydro_sf"/>
</dbReference>
<feature type="domain" description="SGNH hydrolase-type esterase" evidence="1">
    <location>
        <begin position="13"/>
        <end position="206"/>
    </location>
</feature>
<evidence type="ECO:0000259" key="1">
    <source>
        <dbReference type="Pfam" id="PF13472"/>
    </source>
</evidence>
<keyword evidence="3" id="KW-1185">Reference proteome</keyword>
<evidence type="ECO:0000313" key="2">
    <source>
        <dbReference type="EMBL" id="ODV73496.1"/>
    </source>
</evidence>
<dbReference type="PANTHER" id="PTHR14209">
    <property type="entry name" value="ISOAMYL ACETATE-HYDROLYZING ESTERASE 1"/>
    <property type="match status" value="1"/>
</dbReference>
<dbReference type="SUPFAM" id="SSF52266">
    <property type="entry name" value="SGNH hydrolase"/>
    <property type="match status" value="1"/>
</dbReference>
<organism evidence="2 3">
    <name type="scientific">Cyberlindnera jadinii (strain ATCC 18201 / CBS 1600 / BCRC 20928 / JCM 3617 / NBRC 0987 / NRRL Y-1542)</name>
    <name type="common">Torula yeast</name>
    <name type="synonym">Candida utilis</name>
    <dbReference type="NCBI Taxonomy" id="983966"/>
    <lineage>
        <taxon>Eukaryota</taxon>
        <taxon>Fungi</taxon>
        <taxon>Dikarya</taxon>
        <taxon>Ascomycota</taxon>
        <taxon>Saccharomycotina</taxon>
        <taxon>Saccharomycetes</taxon>
        <taxon>Phaffomycetales</taxon>
        <taxon>Phaffomycetaceae</taxon>
        <taxon>Cyberlindnera</taxon>
    </lineage>
</organism>
<evidence type="ECO:0000313" key="3">
    <source>
        <dbReference type="Proteomes" id="UP000094389"/>
    </source>
</evidence>
<dbReference type="GeneID" id="30987097"/>
<dbReference type="FunFam" id="3.40.50.1110:FF:000022">
    <property type="entry name" value="Isoamyl acetate-hydrolyzing esterase"/>
    <property type="match status" value="1"/>
</dbReference>
<dbReference type="Pfam" id="PF13472">
    <property type="entry name" value="Lipase_GDSL_2"/>
    <property type="match status" value="1"/>
</dbReference>
<reference evidence="2 3" key="1">
    <citation type="journal article" date="2016" name="Proc. Natl. Acad. Sci. U.S.A.">
        <title>Comparative genomics of biotechnologically important yeasts.</title>
        <authorList>
            <person name="Riley R."/>
            <person name="Haridas S."/>
            <person name="Wolfe K.H."/>
            <person name="Lopes M.R."/>
            <person name="Hittinger C.T."/>
            <person name="Goeker M."/>
            <person name="Salamov A.A."/>
            <person name="Wisecaver J.H."/>
            <person name="Long T.M."/>
            <person name="Calvey C.H."/>
            <person name="Aerts A.L."/>
            <person name="Barry K.W."/>
            <person name="Choi C."/>
            <person name="Clum A."/>
            <person name="Coughlan A.Y."/>
            <person name="Deshpande S."/>
            <person name="Douglass A.P."/>
            <person name="Hanson S.J."/>
            <person name="Klenk H.-P."/>
            <person name="LaButti K.M."/>
            <person name="Lapidus A."/>
            <person name="Lindquist E.A."/>
            <person name="Lipzen A.M."/>
            <person name="Meier-Kolthoff J.P."/>
            <person name="Ohm R.A."/>
            <person name="Otillar R.P."/>
            <person name="Pangilinan J.L."/>
            <person name="Peng Y."/>
            <person name="Rokas A."/>
            <person name="Rosa C.A."/>
            <person name="Scheuner C."/>
            <person name="Sibirny A.A."/>
            <person name="Slot J.C."/>
            <person name="Stielow J.B."/>
            <person name="Sun H."/>
            <person name="Kurtzman C.P."/>
            <person name="Blackwell M."/>
            <person name="Grigoriev I.V."/>
            <person name="Jeffries T.W."/>
        </authorList>
    </citation>
    <scope>NUCLEOTIDE SEQUENCE [LARGE SCALE GENOMIC DNA]</scope>
    <source>
        <strain evidence="3">ATCC 18201 / CBS 1600 / BCRC 20928 / JCM 3617 / NBRC 0987 / NRRL Y-1542</strain>
    </source>
</reference>
<sequence length="251" mass="29053">MSPHSLQLDKLLLFGDSITEFAYDLLPQDSTATQFAFGPALQNSYTRRLDVVQRGFSGYNSKWALKLLPKILEYEDTPGTKVQLATVFFGTNDAVFEGMQKVPLDDYIANMRQIIQLLKERDIRVVVIGLAKHDADNWNPRKPQDVEQGVLRSNERSCEYNKALEELTVELDVAFVNLYKAFDNYSGDWRDLLIDGVHFTGEGYKIMYAEVLDSIRSKYPEWAPESVPYRLPYWRDFELQQFESKLGEWLN</sequence>
<dbReference type="Gene3D" id="3.40.50.1110">
    <property type="entry name" value="SGNH hydrolase"/>
    <property type="match status" value="1"/>
</dbReference>
<keyword evidence="2" id="KW-0378">Hydrolase</keyword>
<name>A0A1E4S1W2_CYBJN</name>
<dbReference type="OMA" id="KMQQFPG"/>
<dbReference type="EMBL" id="KV453930">
    <property type="protein sequence ID" value="ODV73496.1"/>
    <property type="molecule type" value="Genomic_DNA"/>
</dbReference>
<dbReference type="GO" id="GO:0016787">
    <property type="term" value="F:hydrolase activity"/>
    <property type="evidence" value="ECO:0007669"/>
    <property type="project" value="UniProtKB-KW"/>
</dbReference>
<dbReference type="Proteomes" id="UP000094389">
    <property type="component" value="Unassembled WGS sequence"/>
</dbReference>
<dbReference type="STRING" id="983966.A0A1E4S1W2"/>
<dbReference type="RefSeq" id="XP_020070535.1">
    <property type="nucleotide sequence ID" value="XM_020212701.1"/>
</dbReference>
<protein>
    <submittedName>
        <fullName evidence="2">SGNH hydrolase</fullName>
    </submittedName>
</protein>
<dbReference type="AlphaFoldDB" id="A0A1E4S1W2"/>